<proteinExistence type="predicted"/>
<dbReference type="Proteomes" id="UP000245133">
    <property type="component" value="Unassembled WGS sequence"/>
</dbReference>
<sequence>MKQISIRFLFLCLLVTLAVCNRPPFTKLDNDKVSGKDVKTALEAYLVPGNLNTAFTNRIILQIITGVEDSKYYTRESLDSCRQNLNLLRILGNDLFVLATCNIKEAPAL</sequence>
<name>A0A2P2E211_9LEPT</name>
<dbReference type="NCBIfam" id="TIGR04452">
    <property type="entry name" value="Lepto_Lipo_YY_C"/>
    <property type="match status" value="1"/>
</dbReference>
<keyword evidence="3" id="KW-1185">Reference proteome</keyword>
<dbReference type="EMBL" id="BFBB01000007">
    <property type="protein sequence ID" value="GBF50935.1"/>
    <property type="molecule type" value="Genomic_DNA"/>
</dbReference>
<evidence type="ECO:0008006" key="4">
    <source>
        <dbReference type="Google" id="ProtNLM"/>
    </source>
</evidence>
<accession>A0A2P2E211</accession>
<feature type="chain" id="PRO_5015196474" description="Lipoprotein" evidence="1">
    <location>
        <begin position="22"/>
        <end position="109"/>
    </location>
</feature>
<feature type="signal peptide" evidence="1">
    <location>
        <begin position="1"/>
        <end position="21"/>
    </location>
</feature>
<comment type="caution">
    <text evidence="2">The sequence shown here is derived from an EMBL/GenBank/DDBJ whole genome shotgun (WGS) entry which is preliminary data.</text>
</comment>
<protein>
    <recommendedName>
        <fullName evidence="4">Lipoprotein</fullName>
    </recommendedName>
</protein>
<organism evidence="2 3">
    <name type="scientific">Leptospira ryugenii</name>
    <dbReference type="NCBI Taxonomy" id="1917863"/>
    <lineage>
        <taxon>Bacteria</taxon>
        <taxon>Pseudomonadati</taxon>
        <taxon>Spirochaetota</taxon>
        <taxon>Spirochaetia</taxon>
        <taxon>Leptospirales</taxon>
        <taxon>Leptospiraceae</taxon>
        <taxon>Leptospira</taxon>
    </lineage>
</organism>
<dbReference type="InterPro" id="IPR031030">
    <property type="entry name" value="Lepto_Lipo_YY_C"/>
</dbReference>
<dbReference type="RefSeq" id="WP_108977086.1">
    <property type="nucleotide sequence ID" value="NZ_BFBB01000007.1"/>
</dbReference>
<evidence type="ECO:0000256" key="1">
    <source>
        <dbReference type="SAM" id="SignalP"/>
    </source>
</evidence>
<keyword evidence="1" id="KW-0732">Signal</keyword>
<evidence type="ECO:0000313" key="2">
    <source>
        <dbReference type="EMBL" id="GBF50935.1"/>
    </source>
</evidence>
<dbReference type="OrthoDB" id="328199at2"/>
<dbReference type="AlphaFoldDB" id="A0A2P2E211"/>
<gene>
    <name evidence="2" type="ORF">LPTSP4_24630</name>
</gene>
<evidence type="ECO:0000313" key="3">
    <source>
        <dbReference type="Proteomes" id="UP000245133"/>
    </source>
</evidence>
<reference evidence="2 3" key="1">
    <citation type="submission" date="2018-02" db="EMBL/GenBank/DDBJ databases">
        <title>Novel Leptospira species isolated from soil and water in Japan.</title>
        <authorList>
            <person name="Nakao R."/>
            <person name="Masuzawa T."/>
        </authorList>
    </citation>
    <scope>NUCLEOTIDE SEQUENCE [LARGE SCALE GENOMIC DNA]</scope>
    <source>
        <strain evidence="2 3">YH101</strain>
    </source>
</reference>